<sequence>MLPLLAIAHLLAAAPHSAGVEMKRPEPVRRAALRFAGAVRRRDVAGLLDMASPAGITCGEEQYAPRDLPEYLGEPGSWLHASLFSTREMEQQAKRRPAPYSFAEFLKRAGKGVRIEVRQPDERNDGFACTYFHAAGLEYVPEVCFQKSGGRWRWSFGPGC</sequence>
<dbReference type="Proteomes" id="UP001162734">
    <property type="component" value="Chromosome"/>
</dbReference>
<protein>
    <submittedName>
        <fullName evidence="1">Uncharacterized protein</fullName>
    </submittedName>
</protein>
<organism evidence="1 2">
    <name type="scientific">Anaeromyxobacter paludicola</name>
    <dbReference type="NCBI Taxonomy" id="2918171"/>
    <lineage>
        <taxon>Bacteria</taxon>
        <taxon>Pseudomonadati</taxon>
        <taxon>Myxococcota</taxon>
        <taxon>Myxococcia</taxon>
        <taxon>Myxococcales</taxon>
        <taxon>Cystobacterineae</taxon>
        <taxon>Anaeromyxobacteraceae</taxon>
        <taxon>Anaeromyxobacter</taxon>
    </lineage>
</organism>
<evidence type="ECO:0000313" key="2">
    <source>
        <dbReference type="Proteomes" id="UP001162734"/>
    </source>
</evidence>
<name>A0ABM7XAQ2_9BACT</name>
<accession>A0ABM7XAQ2</accession>
<proteinExistence type="predicted"/>
<dbReference type="RefSeq" id="WP_248340455.1">
    <property type="nucleotide sequence ID" value="NZ_AP025592.1"/>
</dbReference>
<keyword evidence="2" id="KW-1185">Reference proteome</keyword>
<reference evidence="2" key="1">
    <citation type="journal article" date="2022" name="Int. J. Syst. Evol. Microbiol.">
        <title>Anaeromyxobacter oryzae sp. nov., Anaeromyxobacter diazotrophicus sp. nov. and Anaeromyxobacter paludicola sp. nov., isolated from paddy soils.</title>
        <authorList>
            <person name="Itoh H."/>
            <person name="Xu Z."/>
            <person name="Mise K."/>
            <person name="Masuda Y."/>
            <person name="Ushijima N."/>
            <person name="Hayakawa C."/>
            <person name="Shiratori Y."/>
            <person name="Senoo K."/>
        </authorList>
    </citation>
    <scope>NUCLEOTIDE SEQUENCE [LARGE SCALE GENOMIC DNA]</scope>
    <source>
        <strain evidence="2">Red630</strain>
    </source>
</reference>
<dbReference type="EMBL" id="AP025592">
    <property type="protein sequence ID" value="BDG08937.1"/>
    <property type="molecule type" value="Genomic_DNA"/>
</dbReference>
<gene>
    <name evidence="1" type="ORF">AMPC_20500</name>
</gene>
<evidence type="ECO:0000313" key="1">
    <source>
        <dbReference type="EMBL" id="BDG08937.1"/>
    </source>
</evidence>